<reference evidence="2 3" key="1">
    <citation type="submission" date="2015-06" db="EMBL/GenBank/DDBJ databases">
        <title>Cloning and characterization of the uncialamcin biosynthetic gene cluster.</title>
        <authorList>
            <person name="Yan X."/>
            <person name="Huang T."/>
            <person name="Ge H."/>
            <person name="Shen B."/>
        </authorList>
    </citation>
    <scope>NUCLEOTIDE SEQUENCE [LARGE SCALE GENOMIC DNA]</scope>
    <source>
        <strain evidence="2 3">DCA2648</strain>
    </source>
</reference>
<dbReference type="AlphaFoldDB" id="A0A1Q4V2D2"/>
<protein>
    <submittedName>
        <fullName evidence="2">Toxin-antitoxin system toxin subunit</fullName>
    </submittedName>
</protein>
<dbReference type="Pfam" id="PF04149">
    <property type="entry name" value="DUF397"/>
    <property type="match status" value="2"/>
</dbReference>
<keyword evidence="3" id="KW-1185">Reference proteome</keyword>
<dbReference type="RefSeq" id="WP_073793029.1">
    <property type="nucleotide sequence ID" value="NZ_LFBV01000008.1"/>
</dbReference>
<dbReference type="Proteomes" id="UP000186455">
    <property type="component" value="Unassembled WGS sequence"/>
</dbReference>
<sequence>MTTERDWFKSTHSGDEGGECLEASYTWFRSSHSGDQGGQCVETAYRWHRSRYSGDEGGACVEVAACPATVHVRDSKNTTGPELALAPTTWAAFTTYAASGPARGR</sequence>
<dbReference type="InterPro" id="IPR007278">
    <property type="entry name" value="DUF397"/>
</dbReference>
<dbReference type="EMBL" id="LFBV01000008">
    <property type="protein sequence ID" value="OKH92035.1"/>
    <property type="molecule type" value="Genomic_DNA"/>
</dbReference>
<gene>
    <name evidence="2" type="ORF">AB852_27840</name>
</gene>
<organism evidence="2 3">
    <name type="scientific">Streptomyces uncialis</name>
    <dbReference type="NCBI Taxonomy" id="1048205"/>
    <lineage>
        <taxon>Bacteria</taxon>
        <taxon>Bacillati</taxon>
        <taxon>Actinomycetota</taxon>
        <taxon>Actinomycetes</taxon>
        <taxon>Kitasatosporales</taxon>
        <taxon>Streptomycetaceae</taxon>
        <taxon>Streptomyces</taxon>
    </lineage>
</organism>
<dbReference type="STRING" id="1048205.AB852_27840"/>
<proteinExistence type="predicted"/>
<feature type="domain" description="DUF397" evidence="1">
    <location>
        <begin position="46"/>
        <end position="96"/>
    </location>
</feature>
<accession>A0A1Q4V2D2</accession>
<feature type="domain" description="DUF397" evidence="1">
    <location>
        <begin position="26"/>
        <end position="44"/>
    </location>
</feature>
<name>A0A1Q4V2D2_9ACTN</name>
<comment type="caution">
    <text evidence="2">The sequence shown here is derived from an EMBL/GenBank/DDBJ whole genome shotgun (WGS) entry which is preliminary data.</text>
</comment>
<evidence type="ECO:0000313" key="3">
    <source>
        <dbReference type="Proteomes" id="UP000186455"/>
    </source>
</evidence>
<evidence type="ECO:0000313" key="2">
    <source>
        <dbReference type="EMBL" id="OKH92035.1"/>
    </source>
</evidence>
<evidence type="ECO:0000259" key="1">
    <source>
        <dbReference type="Pfam" id="PF04149"/>
    </source>
</evidence>